<keyword evidence="8" id="KW-0496">Mitochondrion</keyword>
<evidence type="ECO:0000256" key="3">
    <source>
        <dbReference type="ARBA" id="ARBA00022603"/>
    </source>
</evidence>
<evidence type="ECO:0000256" key="8">
    <source>
        <dbReference type="ARBA" id="ARBA00023128"/>
    </source>
</evidence>
<evidence type="ECO:0000256" key="7">
    <source>
        <dbReference type="ARBA" id="ARBA00022946"/>
    </source>
</evidence>
<evidence type="ECO:0000256" key="2">
    <source>
        <dbReference type="ARBA" id="ARBA00022552"/>
    </source>
</evidence>
<evidence type="ECO:0000259" key="15">
    <source>
        <dbReference type="PROSITE" id="PS51686"/>
    </source>
</evidence>
<feature type="binding site" evidence="14">
    <location>
        <position position="30"/>
    </location>
    <ligand>
        <name>S-adenosyl-L-methionine</name>
        <dbReference type="ChEBI" id="CHEBI:59789"/>
    </ligand>
</feature>
<dbReference type="KEGG" id="sasa:106598761"/>
<dbReference type="AlphaFoldDB" id="A0A1S3R0L2"/>
<dbReference type="Proteomes" id="UP001652741">
    <property type="component" value="Chromosome ssa03"/>
</dbReference>
<evidence type="ECO:0000256" key="10">
    <source>
        <dbReference type="ARBA" id="ARBA00049302"/>
    </source>
</evidence>
<keyword evidence="16" id="KW-1185">Reference proteome</keyword>
<dbReference type="GeneID" id="106598761"/>
<dbReference type="STRING" id="8030.ENSSSAP00000101408"/>
<evidence type="ECO:0000256" key="6">
    <source>
        <dbReference type="ARBA" id="ARBA00022884"/>
    </source>
</evidence>
<dbReference type="PANTHER" id="PTHR22808:SF3">
    <property type="entry name" value="5-METHYLCYTOSINE RRNA METHYLTRANSFERASE NSUN4"/>
    <property type="match status" value="1"/>
</dbReference>
<dbReference type="PROSITE" id="PS51686">
    <property type="entry name" value="SAM_MT_RSMB_NOP"/>
    <property type="match status" value="1"/>
</dbReference>
<comment type="similarity">
    <text evidence="14">Belongs to the class I-like SAM-binding methyltransferase superfamily. RsmB/NOP family.</text>
</comment>
<keyword evidence="6 14" id="KW-0694">RNA-binding</keyword>
<dbReference type="InterPro" id="IPR023267">
    <property type="entry name" value="RCMT"/>
</dbReference>
<proteinExistence type="inferred from homology"/>
<dbReference type="InterPro" id="IPR029063">
    <property type="entry name" value="SAM-dependent_MTases_sf"/>
</dbReference>
<reference evidence="17" key="1">
    <citation type="submission" date="2025-08" db="UniProtKB">
        <authorList>
            <consortium name="RefSeq"/>
        </authorList>
    </citation>
    <scope>IDENTIFICATION</scope>
</reference>
<feature type="domain" description="SAM-dependent MTase RsmB/NOP-type" evidence="15">
    <location>
        <begin position="1"/>
        <end position="161"/>
    </location>
</feature>
<keyword evidence="4 14" id="KW-0808">Transferase</keyword>
<dbReference type="GO" id="GO:0031167">
    <property type="term" value="P:rRNA methylation"/>
    <property type="evidence" value="ECO:0007669"/>
    <property type="project" value="TreeGrafter"/>
</dbReference>
<dbReference type="GO" id="GO:0003723">
    <property type="term" value="F:RNA binding"/>
    <property type="evidence" value="ECO:0007669"/>
    <property type="project" value="UniProtKB-UniRule"/>
</dbReference>
<evidence type="ECO:0000313" key="16">
    <source>
        <dbReference type="Proteomes" id="UP001652741"/>
    </source>
</evidence>
<dbReference type="GO" id="GO:0008173">
    <property type="term" value="F:RNA methyltransferase activity"/>
    <property type="evidence" value="ECO:0007669"/>
    <property type="project" value="InterPro"/>
</dbReference>
<evidence type="ECO:0000256" key="1">
    <source>
        <dbReference type="ARBA" id="ARBA00004173"/>
    </source>
</evidence>
<keyword evidence="7" id="KW-0809">Transit peptide</keyword>
<keyword evidence="5 14" id="KW-0949">S-adenosyl-L-methionine</keyword>
<dbReference type="RefSeq" id="XP_014045249.1">
    <property type="nucleotide sequence ID" value="XM_014189774.2"/>
</dbReference>
<comment type="subcellular location">
    <subcellularLocation>
        <location evidence="1">Mitochondrion</location>
    </subcellularLocation>
</comment>
<evidence type="ECO:0000313" key="17">
    <source>
        <dbReference type="RefSeq" id="XP_014045249.1"/>
    </source>
</evidence>
<keyword evidence="3 14" id="KW-0489">Methyltransferase</keyword>
<evidence type="ECO:0000256" key="14">
    <source>
        <dbReference type="PROSITE-ProRule" id="PRU01023"/>
    </source>
</evidence>
<dbReference type="InterPro" id="IPR001678">
    <property type="entry name" value="MeTrfase_RsmB-F_NOP2_dom"/>
</dbReference>
<keyword evidence="2" id="KW-0698">rRNA processing</keyword>
<comment type="catalytic activity">
    <reaction evidence="10">
        <text>a cytidine in rRNA + S-adenosyl-L-methionine = a 5-methylcytidine in rRNA + S-adenosyl-L-homocysteine + H(+)</text>
        <dbReference type="Rhea" id="RHEA:61484"/>
        <dbReference type="Rhea" id="RHEA-COMP:15836"/>
        <dbReference type="Rhea" id="RHEA-COMP:15837"/>
        <dbReference type="ChEBI" id="CHEBI:15378"/>
        <dbReference type="ChEBI" id="CHEBI:57856"/>
        <dbReference type="ChEBI" id="CHEBI:59789"/>
        <dbReference type="ChEBI" id="CHEBI:74483"/>
        <dbReference type="ChEBI" id="CHEBI:82748"/>
    </reaction>
</comment>
<organism evidence="16 17">
    <name type="scientific">Salmo salar</name>
    <name type="common">Atlantic salmon</name>
    <dbReference type="NCBI Taxonomy" id="8030"/>
    <lineage>
        <taxon>Eukaryota</taxon>
        <taxon>Metazoa</taxon>
        <taxon>Chordata</taxon>
        <taxon>Craniata</taxon>
        <taxon>Vertebrata</taxon>
        <taxon>Euteleostomi</taxon>
        <taxon>Actinopterygii</taxon>
        <taxon>Neopterygii</taxon>
        <taxon>Teleostei</taxon>
        <taxon>Protacanthopterygii</taxon>
        <taxon>Salmoniformes</taxon>
        <taxon>Salmonidae</taxon>
        <taxon>Salmoninae</taxon>
        <taxon>Salmo</taxon>
    </lineage>
</organism>
<sequence length="162" mass="18496">MSQDRLCSLAMLSNESQLARKLDFEYLISDISSKKARRWALAFQVKLVENNIFKRARTKGRLPLLQTELLLSGIKAVRPGVEVVYSTCSLSQLQNQCMVEQAMHLAREEHGISLQVADLRLLTRLFKDTFQLAPDLHLGQLVLPHLTTNFGPIYMCKLQRLN</sequence>
<evidence type="ECO:0000256" key="5">
    <source>
        <dbReference type="ARBA" id="ARBA00022691"/>
    </source>
</evidence>
<evidence type="ECO:0000256" key="9">
    <source>
        <dbReference type="ARBA" id="ARBA00042050"/>
    </source>
</evidence>
<protein>
    <recommendedName>
        <fullName evidence="12">5-cytosine rRNA methyltransferase NSUN4</fullName>
    </recommendedName>
    <alternativeName>
        <fullName evidence="13">5-cytosine tRNA methyltransferase NSUN4</fullName>
    </alternativeName>
    <alternativeName>
        <fullName evidence="9">NOL1/NOP2/Sun domain family member 4</fullName>
    </alternativeName>
</protein>
<evidence type="ECO:0000256" key="12">
    <source>
        <dbReference type="ARBA" id="ARBA00050027"/>
    </source>
</evidence>
<dbReference type="GO" id="GO:0005762">
    <property type="term" value="C:mitochondrial large ribosomal subunit"/>
    <property type="evidence" value="ECO:0007669"/>
    <property type="project" value="TreeGrafter"/>
</dbReference>
<comment type="caution">
    <text evidence="14">Lacks conserved residue(s) required for the propagation of feature annotation.</text>
</comment>
<accession>A0A1S3R0L2</accession>
<comment type="catalytic activity">
    <reaction evidence="11">
        <text>a cytidine in mRNA + S-adenosyl-L-methionine = a 5-methylcytidine in mRNA + S-adenosyl-L-homocysteine + H(+)</text>
        <dbReference type="Rhea" id="RHEA:61464"/>
        <dbReference type="Rhea" id="RHEA-COMP:15145"/>
        <dbReference type="Rhea" id="RHEA-COMP:15826"/>
        <dbReference type="ChEBI" id="CHEBI:15378"/>
        <dbReference type="ChEBI" id="CHEBI:57856"/>
        <dbReference type="ChEBI" id="CHEBI:59789"/>
        <dbReference type="ChEBI" id="CHEBI:74483"/>
        <dbReference type="ChEBI" id="CHEBI:82748"/>
    </reaction>
</comment>
<name>A0A1S3R0L2_SALSA</name>
<dbReference type="PANTHER" id="PTHR22808">
    <property type="entry name" value="NCL1 YEAST -RELATED NOL1/NOP2/FMU SUN DOMAIN-CONTAINING"/>
    <property type="match status" value="1"/>
</dbReference>
<evidence type="ECO:0000256" key="13">
    <source>
        <dbReference type="ARBA" id="ARBA00050049"/>
    </source>
</evidence>
<dbReference type="Pfam" id="PF01189">
    <property type="entry name" value="Methyltr_RsmB-F"/>
    <property type="match status" value="1"/>
</dbReference>
<dbReference type="InterPro" id="IPR049560">
    <property type="entry name" value="MeTrfase_RsmB-F_NOP2_cat"/>
</dbReference>
<feature type="active site" description="Nucleophile" evidence="14">
    <location>
        <position position="88"/>
    </location>
</feature>
<evidence type="ECO:0000256" key="11">
    <source>
        <dbReference type="ARBA" id="ARBA00049906"/>
    </source>
</evidence>
<dbReference type="Gene3D" id="3.40.50.150">
    <property type="entry name" value="Vaccinia Virus protein VP39"/>
    <property type="match status" value="1"/>
</dbReference>
<gene>
    <name evidence="17" type="primary">LOC106598761</name>
</gene>
<dbReference type="SUPFAM" id="SSF53335">
    <property type="entry name" value="S-adenosyl-L-methionine-dependent methyltransferases"/>
    <property type="match status" value="1"/>
</dbReference>
<evidence type="ECO:0000256" key="4">
    <source>
        <dbReference type="ARBA" id="ARBA00022679"/>
    </source>
</evidence>
<feature type="binding site" evidence="14">
    <location>
        <position position="4"/>
    </location>
    <ligand>
        <name>S-adenosyl-L-methionine</name>
        <dbReference type="ChEBI" id="CHEBI:59789"/>
    </ligand>
</feature>